<organism evidence="1 2">
    <name type="scientific">[Bacteroides] pectinophilus ATCC 43243</name>
    <dbReference type="NCBI Taxonomy" id="483218"/>
    <lineage>
        <taxon>Bacteria</taxon>
        <taxon>Bacillati</taxon>
        <taxon>Bacillota</taxon>
        <taxon>Clostridia</taxon>
        <taxon>Eubacteriales</taxon>
    </lineage>
</organism>
<proteinExistence type="predicted"/>
<gene>
    <name evidence="1" type="ORF">BACPEC_02938</name>
</gene>
<dbReference type="InterPro" id="IPR012505">
    <property type="entry name" value="YbbR"/>
</dbReference>
<dbReference type="PANTHER" id="PTHR37804:SF1">
    <property type="entry name" value="CDAA REGULATORY PROTEIN CDAR"/>
    <property type="match status" value="1"/>
</dbReference>
<dbReference type="Gene3D" id="2.170.120.30">
    <property type="match status" value="1"/>
</dbReference>
<protein>
    <recommendedName>
        <fullName evidence="3">YbbR-like protein</fullName>
    </recommendedName>
</protein>
<dbReference type="HOGENOM" id="CLU_1233013_0_0_9"/>
<evidence type="ECO:0008006" key="3">
    <source>
        <dbReference type="Google" id="ProtNLM"/>
    </source>
</evidence>
<dbReference type="PANTHER" id="PTHR37804">
    <property type="entry name" value="CDAA REGULATORY PROTEIN CDAR"/>
    <property type="match status" value="1"/>
</dbReference>
<name>B7AW38_9FIRM</name>
<accession>B7AW38</accession>
<comment type="caution">
    <text evidence="1">The sequence shown here is derived from an EMBL/GenBank/DDBJ whole genome shotgun (WGS) entry which is preliminary data.</text>
</comment>
<dbReference type="Proteomes" id="UP000003136">
    <property type="component" value="Unassembled WGS sequence"/>
</dbReference>
<dbReference type="Pfam" id="PF07949">
    <property type="entry name" value="YbbR"/>
    <property type="match status" value="2"/>
</dbReference>
<dbReference type="InterPro" id="IPR053154">
    <property type="entry name" value="c-di-AMP_regulator"/>
</dbReference>
<keyword evidence="2" id="KW-1185">Reference proteome</keyword>
<evidence type="ECO:0000313" key="1">
    <source>
        <dbReference type="EMBL" id="EEC56429.1"/>
    </source>
</evidence>
<dbReference type="eggNOG" id="COG4856">
    <property type="taxonomic scope" value="Bacteria"/>
</dbReference>
<evidence type="ECO:0000313" key="2">
    <source>
        <dbReference type="Proteomes" id="UP000003136"/>
    </source>
</evidence>
<reference evidence="1 2" key="2">
    <citation type="submission" date="2008-11" db="EMBL/GenBank/DDBJ databases">
        <authorList>
            <person name="Fulton L."/>
            <person name="Clifton S."/>
            <person name="Fulton B."/>
            <person name="Xu J."/>
            <person name="Minx P."/>
            <person name="Pepin K.H."/>
            <person name="Johnson M."/>
            <person name="Bhonagiri V."/>
            <person name="Nash W.E."/>
            <person name="Mardis E.R."/>
            <person name="Wilson R.K."/>
        </authorList>
    </citation>
    <scope>NUCLEOTIDE SEQUENCE [LARGE SCALE GENOMIC DNA]</scope>
    <source>
        <strain evidence="1 2">ATCC 43243</strain>
    </source>
</reference>
<dbReference type="EMBL" id="ABVQ01000037">
    <property type="protein sequence ID" value="EEC56429.1"/>
    <property type="molecule type" value="Genomic_DNA"/>
</dbReference>
<sequence>MNISDAAPIKIYDSQGTEIVDDRIELSKTAVDIKVNVLMTKTVPVTYKTKGTPADGYGVSGIDQAVTEAVIAGTEDALRDVNSIDVPDSAIDVSGLNADKIFHVRLSSYLPGNITVMSEGVVNVTVRIYPVSEREISVPVTGIVLSNLPQGYNISFGDVTAVNITVTGEQSVLTALTVTGIIPTIDLSGIKEGDNTLRLKVTLPANCTLKQNYTVNVTAESVNG</sequence>
<reference evidence="1 2" key="1">
    <citation type="submission" date="2008-11" db="EMBL/GenBank/DDBJ databases">
        <title>Draft genome sequence of Bacteroides pectinophilus (ATCC 43243).</title>
        <authorList>
            <person name="Sudarsanam P."/>
            <person name="Ley R."/>
            <person name="Guruge J."/>
            <person name="Turnbaugh P.J."/>
            <person name="Mahowald M."/>
            <person name="Liep D."/>
            <person name="Gordon J."/>
        </authorList>
    </citation>
    <scope>NUCLEOTIDE SEQUENCE [LARGE SCALE GENOMIC DNA]</scope>
    <source>
        <strain evidence="1 2">ATCC 43243</strain>
    </source>
</reference>
<dbReference type="Gene3D" id="2.170.120.40">
    <property type="entry name" value="YbbR-like domain"/>
    <property type="match status" value="1"/>
</dbReference>
<dbReference type="STRING" id="483218.BACPEC_02938"/>
<dbReference type="AlphaFoldDB" id="B7AW38"/>